<dbReference type="InterPro" id="IPR007692">
    <property type="entry name" value="DNA_helicase_DnaB"/>
</dbReference>
<dbReference type="STRING" id="431943.CKL_1892"/>
<evidence type="ECO:0000256" key="12">
    <source>
        <dbReference type="RuleBase" id="RU362085"/>
    </source>
</evidence>
<dbReference type="GO" id="GO:0005524">
    <property type="term" value="F:ATP binding"/>
    <property type="evidence" value="ECO:0007669"/>
    <property type="project" value="UniProtKB-UniRule"/>
</dbReference>
<evidence type="ECO:0000256" key="6">
    <source>
        <dbReference type="ARBA" id="ARBA00022806"/>
    </source>
</evidence>
<feature type="domain" description="SF4 helicase" evidence="13">
    <location>
        <begin position="172"/>
        <end position="434"/>
    </location>
</feature>
<evidence type="ECO:0000256" key="3">
    <source>
        <dbReference type="ARBA" id="ARBA00022705"/>
    </source>
</evidence>
<dbReference type="EMBL" id="CP000673">
    <property type="protein sequence ID" value="EDK34001.1"/>
    <property type="molecule type" value="Genomic_DNA"/>
</dbReference>
<dbReference type="Gene3D" id="1.10.860.10">
    <property type="entry name" value="DNAb Helicase, Chain A"/>
    <property type="match status" value="1"/>
</dbReference>
<keyword evidence="17" id="KW-1185">Reference proteome</keyword>
<evidence type="ECO:0000313" key="16">
    <source>
        <dbReference type="EMBL" id="EDK35298.1"/>
    </source>
</evidence>
<evidence type="ECO:0000256" key="8">
    <source>
        <dbReference type="ARBA" id="ARBA00023125"/>
    </source>
</evidence>
<organism evidence="15 17">
    <name type="scientific">Clostridium kluyveri (strain ATCC 8527 / DSM 555 / NBRC 12016 / NCIMB 10680 / K1)</name>
    <dbReference type="NCBI Taxonomy" id="431943"/>
    <lineage>
        <taxon>Bacteria</taxon>
        <taxon>Bacillati</taxon>
        <taxon>Bacillota</taxon>
        <taxon>Clostridia</taxon>
        <taxon>Eubacteriales</taxon>
        <taxon>Clostridiaceae</taxon>
        <taxon>Clostridium</taxon>
    </lineage>
</organism>
<dbReference type="GO" id="GO:0006269">
    <property type="term" value="P:DNA replication, synthesis of primer"/>
    <property type="evidence" value="ECO:0007669"/>
    <property type="project" value="UniProtKB-UniRule"/>
</dbReference>
<dbReference type="NCBIfam" id="TIGR00665">
    <property type="entry name" value="DnaB"/>
    <property type="match status" value="1"/>
</dbReference>
<dbReference type="InterPro" id="IPR007693">
    <property type="entry name" value="DNA_helicase_DnaB-like_N"/>
</dbReference>
<dbReference type="EMBL" id="CP000673">
    <property type="protein sequence ID" value="ABS30682.1"/>
    <property type="molecule type" value="Genomic_DNA"/>
</dbReference>
<reference evidence="15 17" key="1">
    <citation type="journal article" date="2008" name="Proc. Natl. Acad. Sci. U.S.A.">
        <title>The genome of Clostridium kluyveri, a strict anaerobe with unique metabolic features.</title>
        <authorList>
            <person name="Seedorf H."/>
            <person name="Fricke W.F."/>
            <person name="Veith B."/>
            <person name="Brueggemann H."/>
            <person name="Liesegang H."/>
            <person name="Strittmatter A."/>
            <person name="Miethke M."/>
            <person name="Buckel W."/>
            <person name="Hinderberger J."/>
            <person name="Li F."/>
            <person name="Hagemeier C."/>
            <person name="Thauer R.K."/>
            <person name="Gottschalk G."/>
        </authorList>
    </citation>
    <scope>NUCLEOTIDE SEQUENCE [LARGE SCALE GENOMIC DNA]</scope>
    <source>
        <strain evidence="17">ATCC 8527 / DSM 555 / NCIMB 10680</strain>
        <strain evidence="15">DSM 555</strain>
    </source>
</reference>
<dbReference type="SMART" id="SM00382">
    <property type="entry name" value="AAA"/>
    <property type="match status" value="1"/>
</dbReference>
<accession>A5MYQ5</accession>
<dbReference type="KEGG" id="ckl:CKL_3295"/>
<evidence type="ECO:0000256" key="9">
    <source>
        <dbReference type="ARBA" id="ARBA00023235"/>
    </source>
</evidence>
<dbReference type="GO" id="GO:0005829">
    <property type="term" value="C:cytosol"/>
    <property type="evidence" value="ECO:0007669"/>
    <property type="project" value="TreeGrafter"/>
</dbReference>
<evidence type="ECO:0000313" key="15">
    <source>
        <dbReference type="EMBL" id="EDK34001.1"/>
    </source>
</evidence>
<evidence type="ECO:0000256" key="1">
    <source>
        <dbReference type="ARBA" id="ARBA00008428"/>
    </source>
</evidence>
<dbReference type="SUPFAM" id="SSF48024">
    <property type="entry name" value="N-terminal domain of DnaB helicase"/>
    <property type="match status" value="1"/>
</dbReference>
<dbReference type="GO" id="GO:0003677">
    <property type="term" value="F:DNA binding"/>
    <property type="evidence" value="ECO:0007669"/>
    <property type="project" value="UniProtKB-UniRule"/>
</dbReference>
<comment type="catalytic activity">
    <reaction evidence="10 12">
        <text>ATP + H2O = ADP + phosphate + H(+)</text>
        <dbReference type="Rhea" id="RHEA:13065"/>
        <dbReference type="ChEBI" id="CHEBI:15377"/>
        <dbReference type="ChEBI" id="CHEBI:15378"/>
        <dbReference type="ChEBI" id="CHEBI:30616"/>
        <dbReference type="ChEBI" id="CHEBI:43474"/>
        <dbReference type="ChEBI" id="CHEBI:456216"/>
        <dbReference type="EC" id="5.6.2.3"/>
    </reaction>
</comment>
<dbReference type="CDD" id="cd00984">
    <property type="entry name" value="DnaB_C"/>
    <property type="match status" value="1"/>
</dbReference>
<evidence type="ECO:0000259" key="13">
    <source>
        <dbReference type="PROSITE" id="PS51199"/>
    </source>
</evidence>
<evidence type="ECO:0000313" key="17">
    <source>
        <dbReference type="Proteomes" id="UP000002411"/>
    </source>
</evidence>
<dbReference type="InterPro" id="IPR036185">
    <property type="entry name" value="DNA_heli_DnaB-like_N_sf"/>
</dbReference>
<dbReference type="eggNOG" id="COG0305">
    <property type="taxonomic scope" value="Bacteria"/>
</dbReference>
<keyword evidence="2 12" id="KW-0639">Primosome</keyword>
<proteinExistence type="inferred from homology"/>
<evidence type="ECO:0000256" key="2">
    <source>
        <dbReference type="ARBA" id="ARBA00022515"/>
    </source>
</evidence>
<dbReference type="Proteomes" id="UP000002411">
    <property type="component" value="Chromosome"/>
</dbReference>
<dbReference type="Pfam" id="PF03796">
    <property type="entry name" value="DnaB_C"/>
    <property type="match status" value="1"/>
</dbReference>
<dbReference type="KEGG" id="ckl:CKL_1989"/>
<evidence type="ECO:0000313" key="14">
    <source>
        <dbReference type="EMBL" id="ABS30682.1"/>
    </source>
</evidence>
<keyword evidence="8 12" id="KW-0238">DNA-binding</keyword>
<dbReference type="InterPro" id="IPR016136">
    <property type="entry name" value="DNA_helicase_N/primase_C"/>
</dbReference>
<name>A5MYQ5_CLOK5</name>
<evidence type="ECO:0000256" key="5">
    <source>
        <dbReference type="ARBA" id="ARBA00022801"/>
    </source>
</evidence>
<dbReference type="GO" id="GO:0016787">
    <property type="term" value="F:hydrolase activity"/>
    <property type="evidence" value="ECO:0007669"/>
    <property type="project" value="UniProtKB-KW"/>
</dbReference>
<dbReference type="InterPro" id="IPR007694">
    <property type="entry name" value="DNA_helicase_DnaB-like_C"/>
</dbReference>
<dbReference type="EC" id="5.6.2.3" evidence="11 12"/>
<dbReference type="PROSITE" id="PS51199">
    <property type="entry name" value="SF4_HELICASE"/>
    <property type="match status" value="1"/>
</dbReference>
<protein>
    <recommendedName>
        <fullName evidence="11 12">Replicative DNA helicase</fullName>
        <ecNumber evidence="11 12">5.6.2.3</ecNumber>
    </recommendedName>
</protein>
<dbReference type="PANTHER" id="PTHR30153:SF2">
    <property type="entry name" value="REPLICATIVE DNA HELICASE"/>
    <property type="match status" value="1"/>
</dbReference>
<keyword evidence="7 12" id="KW-0067">ATP-binding</keyword>
<comment type="similarity">
    <text evidence="1 12">Belongs to the helicase family. DnaB subfamily.</text>
</comment>
<dbReference type="InterPro" id="IPR027417">
    <property type="entry name" value="P-loop_NTPase"/>
</dbReference>
<evidence type="ECO:0000256" key="4">
    <source>
        <dbReference type="ARBA" id="ARBA00022741"/>
    </source>
</evidence>
<sequence length="447" mass="49957">MNNVTALPSSIEAERGVIGTILNNNQAMDIALELITPEDFYRENHKVIFKALVNLHEKNAAMDLLTVSEQLKDGLKEIGGITYLSQLMGAYTPTSNVKEYALIVKDKSNKRKIIKIANEMMLDACNNSSVDDILNKAESKILDINSYKDSEIVTAKTVAMNAYEKIEENYNKGGGLAGLATGIKSIDNMTGGLEPGDYVILAARPSMGKSAMMLEISENVAKQGKSVLVFSLEMTKEKLMNRLFSSLTKIPLERIKTGELTSPEWNKLASAANFICQQKLYFDDKGGQTVNEIRSKSRKAKLQYDLDLIVIDYIGKIQGQGENRNQELSRISDALKNLAKELKIPIVVLCQLSRAPEARSDHRPMLSDLRESGSIEQDADIVIMLYRDEYYNAETEEKNIMEAIVTKSRDGKTGTVKLYWDGNTQRIRELDYVHEGSYNPEIFGRGE</sequence>
<dbReference type="AlphaFoldDB" id="A5MYQ5"/>
<dbReference type="PANTHER" id="PTHR30153">
    <property type="entry name" value="REPLICATIVE DNA HELICASE DNAB"/>
    <property type="match status" value="1"/>
</dbReference>
<dbReference type="InterPro" id="IPR003593">
    <property type="entry name" value="AAA+_ATPase"/>
</dbReference>
<dbReference type="SUPFAM" id="SSF52540">
    <property type="entry name" value="P-loop containing nucleoside triphosphate hydrolases"/>
    <property type="match status" value="1"/>
</dbReference>
<comment type="function">
    <text evidence="12">The main replicative DNA helicase, it participates in initiation and elongation during chromosome replication. Travels ahead of the DNA replisome, separating dsDNA into templates for DNA synthesis. A processive ATP-dependent 5'-3' DNA helicase it has DNA-dependent ATPase activity.</text>
</comment>
<evidence type="ECO:0000256" key="10">
    <source>
        <dbReference type="ARBA" id="ARBA00048954"/>
    </source>
</evidence>
<keyword evidence="9" id="KW-0413">Isomerase</keyword>
<keyword evidence="4 12" id="KW-0547">Nucleotide-binding</keyword>
<evidence type="ECO:0000256" key="11">
    <source>
        <dbReference type="NCBIfam" id="TIGR00665"/>
    </source>
</evidence>
<dbReference type="GO" id="GO:0043139">
    <property type="term" value="F:5'-3' DNA helicase activity"/>
    <property type="evidence" value="ECO:0007669"/>
    <property type="project" value="UniProtKB-EC"/>
</dbReference>
<dbReference type="HOGENOM" id="CLU_005373_0_0_9"/>
<keyword evidence="3 12" id="KW-0235">DNA replication</keyword>
<dbReference type="Pfam" id="PF00772">
    <property type="entry name" value="DnaB"/>
    <property type="match status" value="1"/>
</dbReference>
<gene>
    <name evidence="14" type="ordered locus">CKL_1892</name>
    <name evidence="15" type="ordered locus">CKL_1989</name>
    <name evidence="16" type="ordered locus">CKL_3295</name>
</gene>
<dbReference type="Gene3D" id="3.40.50.300">
    <property type="entry name" value="P-loop containing nucleotide triphosphate hydrolases"/>
    <property type="match status" value="1"/>
</dbReference>
<keyword evidence="6 12" id="KW-0347">Helicase</keyword>
<dbReference type="GO" id="GO:1990077">
    <property type="term" value="C:primosome complex"/>
    <property type="evidence" value="ECO:0007669"/>
    <property type="project" value="UniProtKB-UniRule"/>
</dbReference>
<dbReference type="EMBL" id="CP000673">
    <property type="protein sequence ID" value="EDK35298.1"/>
    <property type="molecule type" value="Genomic_DNA"/>
</dbReference>
<evidence type="ECO:0000256" key="7">
    <source>
        <dbReference type="ARBA" id="ARBA00022840"/>
    </source>
</evidence>
<dbReference type="KEGG" id="ckl:CKL_1892"/>
<keyword evidence="5 12" id="KW-0378">Hydrolase</keyword>